<comment type="domain">
    <text evidence="2">A Gly-cisPro motif from one monomer fits into the active site of the other monomer to allow specific chiral rejection of L-amino acids.</text>
</comment>
<dbReference type="GO" id="GO:0000049">
    <property type="term" value="F:tRNA binding"/>
    <property type="evidence" value="ECO:0007669"/>
    <property type="project" value="UniProtKB-UniRule"/>
</dbReference>
<evidence type="ECO:0000256" key="1">
    <source>
        <dbReference type="ARBA" id="ARBA00009673"/>
    </source>
</evidence>
<dbReference type="EC" id="3.1.1.-" evidence="2"/>
<keyword evidence="2" id="KW-0820">tRNA-binding</keyword>
<comment type="catalytic activity">
    <reaction evidence="2">
        <text>glycyl-tRNA(Ala) + H2O = tRNA(Ala) + glycine + H(+)</text>
        <dbReference type="Rhea" id="RHEA:53744"/>
        <dbReference type="Rhea" id="RHEA-COMP:9657"/>
        <dbReference type="Rhea" id="RHEA-COMP:13640"/>
        <dbReference type="ChEBI" id="CHEBI:15377"/>
        <dbReference type="ChEBI" id="CHEBI:15378"/>
        <dbReference type="ChEBI" id="CHEBI:57305"/>
        <dbReference type="ChEBI" id="CHEBI:78442"/>
        <dbReference type="ChEBI" id="CHEBI:78522"/>
    </reaction>
</comment>
<gene>
    <name evidence="2" type="primary">dtd</name>
    <name evidence="3" type="ORF">SAMN05421543_10823</name>
</gene>
<dbReference type="AlphaFoldDB" id="A0A1I7J064"/>
<dbReference type="FunFam" id="3.50.80.10:FF:000001">
    <property type="entry name" value="D-aminoacyl-tRNA deacylase"/>
    <property type="match status" value="1"/>
</dbReference>
<feature type="short sequence motif" description="Gly-cisPro motif, important for rejection of L-amino acids" evidence="2">
    <location>
        <begin position="137"/>
        <end position="138"/>
    </location>
</feature>
<dbReference type="PANTHER" id="PTHR10472">
    <property type="entry name" value="D-TYROSYL-TRNA TYR DEACYLASE"/>
    <property type="match status" value="1"/>
</dbReference>
<evidence type="ECO:0000313" key="3">
    <source>
        <dbReference type="EMBL" id="SFU78441.1"/>
    </source>
</evidence>
<dbReference type="Gene3D" id="3.50.80.10">
    <property type="entry name" value="D-tyrosyl-tRNA(Tyr) deacylase"/>
    <property type="match status" value="1"/>
</dbReference>
<organism evidence="3 4">
    <name type="scientific">Alicyclobacillus macrosporangiidus</name>
    <dbReference type="NCBI Taxonomy" id="392015"/>
    <lineage>
        <taxon>Bacteria</taxon>
        <taxon>Bacillati</taxon>
        <taxon>Bacillota</taxon>
        <taxon>Bacilli</taxon>
        <taxon>Bacillales</taxon>
        <taxon>Alicyclobacillaceae</taxon>
        <taxon>Alicyclobacillus</taxon>
    </lineage>
</organism>
<comment type="catalytic activity">
    <reaction evidence="2">
        <text>a D-aminoacyl-tRNA + H2O = a tRNA + a D-alpha-amino acid + H(+)</text>
        <dbReference type="Rhea" id="RHEA:13953"/>
        <dbReference type="Rhea" id="RHEA-COMP:10123"/>
        <dbReference type="Rhea" id="RHEA-COMP:10124"/>
        <dbReference type="ChEBI" id="CHEBI:15377"/>
        <dbReference type="ChEBI" id="CHEBI:15378"/>
        <dbReference type="ChEBI" id="CHEBI:59871"/>
        <dbReference type="ChEBI" id="CHEBI:78442"/>
        <dbReference type="ChEBI" id="CHEBI:79333"/>
        <dbReference type="EC" id="3.1.1.96"/>
    </reaction>
</comment>
<dbReference type="Proteomes" id="UP000183508">
    <property type="component" value="Unassembled WGS sequence"/>
</dbReference>
<keyword evidence="2" id="KW-0694">RNA-binding</keyword>
<dbReference type="eggNOG" id="COG1490">
    <property type="taxonomic scope" value="Bacteria"/>
</dbReference>
<dbReference type="HAMAP" id="MF_00518">
    <property type="entry name" value="Deacylase_Dtd"/>
    <property type="match status" value="1"/>
</dbReference>
<proteinExistence type="inferred from homology"/>
<dbReference type="GO" id="GO:0106026">
    <property type="term" value="F:Gly-tRNA(Ala) deacylase activity"/>
    <property type="evidence" value="ECO:0007669"/>
    <property type="project" value="UniProtKB-UniRule"/>
</dbReference>
<dbReference type="InterPro" id="IPR023509">
    <property type="entry name" value="DTD-like_sf"/>
</dbReference>
<dbReference type="STRING" id="392015.SAMN05421543_10823"/>
<dbReference type="GO" id="GO:0005737">
    <property type="term" value="C:cytoplasm"/>
    <property type="evidence" value="ECO:0007669"/>
    <property type="project" value="UniProtKB-SubCell"/>
</dbReference>
<evidence type="ECO:0000256" key="2">
    <source>
        <dbReference type="HAMAP-Rule" id="MF_00518"/>
    </source>
</evidence>
<sequence length="149" mass="16518">MRAVVQRSGPACVRVGGEVVGRVDFGLVVLLGVRAGDTEDDARYLAEKVAHLRVFADAEGKMNLDVREAGGSILSISQFTLYGDVRKGRRPNYMEAARPEEAEPLYERFNEYLRGWGLHVETGRFGAMMEVSLVNDGPVTILLDSQRQF</sequence>
<dbReference type="PANTHER" id="PTHR10472:SF5">
    <property type="entry name" value="D-AMINOACYL-TRNA DEACYLASE 1"/>
    <property type="match status" value="1"/>
</dbReference>
<reference evidence="4" key="1">
    <citation type="submission" date="2016-10" db="EMBL/GenBank/DDBJ databases">
        <authorList>
            <person name="Varghese N."/>
        </authorList>
    </citation>
    <scope>NUCLEOTIDE SEQUENCE [LARGE SCALE GENOMIC DNA]</scope>
    <source>
        <strain evidence="4">DSM 17980</strain>
    </source>
</reference>
<dbReference type="GO" id="GO:0019478">
    <property type="term" value="P:D-amino acid catabolic process"/>
    <property type="evidence" value="ECO:0007669"/>
    <property type="project" value="UniProtKB-UniRule"/>
</dbReference>
<dbReference type="InterPro" id="IPR003732">
    <property type="entry name" value="Daa-tRNA_deacyls_DTD"/>
</dbReference>
<keyword evidence="2" id="KW-0378">Hydrolase</keyword>
<dbReference type="SUPFAM" id="SSF69500">
    <property type="entry name" value="DTD-like"/>
    <property type="match status" value="1"/>
</dbReference>
<accession>A0A1I7J064</accession>
<dbReference type="GO" id="GO:0051500">
    <property type="term" value="F:D-tyrosyl-tRNA(Tyr) deacylase activity"/>
    <property type="evidence" value="ECO:0007669"/>
    <property type="project" value="TreeGrafter"/>
</dbReference>
<comment type="subunit">
    <text evidence="2">Homodimer.</text>
</comment>
<dbReference type="OrthoDB" id="9801395at2"/>
<dbReference type="CDD" id="cd00563">
    <property type="entry name" value="Dtyr_deacylase"/>
    <property type="match status" value="1"/>
</dbReference>
<protein>
    <recommendedName>
        <fullName evidence="2">D-aminoacyl-tRNA deacylase</fullName>
        <shortName evidence="2">DTD</shortName>
        <ecNumber evidence="2">3.1.1.96</ecNumber>
    </recommendedName>
    <alternativeName>
        <fullName evidence="2">Gly-tRNA(Ala) deacylase</fullName>
        <ecNumber evidence="2">3.1.1.-</ecNumber>
    </alternativeName>
</protein>
<dbReference type="EMBL" id="FPBV01000008">
    <property type="protein sequence ID" value="SFU78441.1"/>
    <property type="molecule type" value="Genomic_DNA"/>
</dbReference>
<keyword evidence="4" id="KW-1185">Reference proteome</keyword>
<dbReference type="RefSeq" id="WP_074951677.1">
    <property type="nucleotide sequence ID" value="NZ_FPBV01000008.1"/>
</dbReference>
<name>A0A1I7J064_9BACL</name>
<dbReference type="Pfam" id="PF02580">
    <property type="entry name" value="Tyr_Deacylase"/>
    <property type="match status" value="1"/>
</dbReference>
<comment type="function">
    <text evidence="2">An aminoacyl-tRNA editing enzyme that deacylates mischarged D-aminoacyl-tRNAs. Also deacylates mischarged glycyl-tRNA(Ala), protecting cells against glycine mischarging by AlaRS. Acts via tRNA-based rather than protein-based catalysis; rejects L-amino acids rather than detecting D-amino acids in the active site. By recycling D-aminoacyl-tRNA to D-amino acids and free tRNA molecules, this enzyme counteracts the toxicity associated with the formation of D-aminoacyl-tRNA entities in vivo and helps enforce protein L-homochirality.</text>
</comment>
<evidence type="ECO:0000313" key="4">
    <source>
        <dbReference type="Proteomes" id="UP000183508"/>
    </source>
</evidence>
<comment type="subcellular location">
    <subcellularLocation>
        <location evidence="2">Cytoplasm</location>
    </subcellularLocation>
</comment>
<dbReference type="GO" id="GO:0043908">
    <property type="term" value="F:Ser(Gly)-tRNA(Ala) hydrolase activity"/>
    <property type="evidence" value="ECO:0007669"/>
    <property type="project" value="UniProtKB-UniRule"/>
</dbReference>
<dbReference type="NCBIfam" id="TIGR00256">
    <property type="entry name" value="D-aminoacyl-tRNA deacylase"/>
    <property type="match status" value="1"/>
</dbReference>
<keyword evidence="2" id="KW-0963">Cytoplasm</keyword>
<dbReference type="EC" id="3.1.1.96" evidence="2"/>
<comment type="similarity">
    <text evidence="1 2">Belongs to the DTD family.</text>
</comment>